<evidence type="ECO:0000313" key="3">
    <source>
        <dbReference type="WBParaSite" id="NBR_0001433601-mRNA-1"/>
    </source>
</evidence>
<dbReference type="AlphaFoldDB" id="A0A0N4YCQ2"/>
<dbReference type="EMBL" id="UYSL01021324">
    <property type="protein sequence ID" value="VDL77926.1"/>
    <property type="molecule type" value="Genomic_DNA"/>
</dbReference>
<dbReference type="WBParaSite" id="NBR_0001433601-mRNA-1">
    <property type="protein sequence ID" value="NBR_0001433601-mRNA-1"/>
    <property type="gene ID" value="NBR_0001433601"/>
</dbReference>
<accession>A0A0N4YCQ2</accession>
<name>A0A0N4YCQ2_NIPBR</name>
<dbReference type="Proteomes" id="UP000271162">
    <property type="component" value="Unassembled WGS sequence"/>
</dbReference>
<organism evidence="3">
    <name type="scientific">Nippostrongylus brasiliensis</name>
    <name type="common">Rat hookworm</name>
    <dbReference type="NCBI Taxonomy" id="27835"/>
    <lineage>
        <taxon>Eukaryota</taxon>
        <taxon>Metazoa</taxon>
        <taxon>Ecdysozoa</taxon>
        <taxon>Nematoda</taxon>
        <taxon>Chromadorea</taxon>
        <taxon>Rhabditida</taxon>
        <taxon>Rhabditina</taxon>
        <taxon>Rhabditomorpha</taxon>
        <taxon>Strongyloidea</taxon>
        <taxon>Heligmosomidae</taxon>
        <taxon>Nippostrongylus</taxon>
    </lineage>
</organism>
<reference evidence="3" key="1">
    <citation type="submission" date="2017-02" db="UniProtKB">
        <authorList>
            <consortium name="WormBaseParasite"/>
        </authorList>
    </citation>
    <scope>IDENTIFICATION</scope>
</reference>
<protein>
    <submittedName>
        <fullName evidence="3">IS4 family transposase</fullName>
    </submittedName>
</protein>
<keyword evidence="2" id="KW-1185">Reference proteome</keyword>
<reference evidence="1 2" key="2">
    <citation type="submission" date="2018-11" db="EMBL/GenBank/DDBJ databases">
        <authorList>
            <consortium name="Pathogen Informatics"/>
        </authorList>
    </citation>
    <scope>NUCLEOTIDE SEQUENCE [LARGE SCALE GENOMIC DNA]</scope>
</reference>
<gene>
    <name evidence="1" type="ORF">NBR_LOCUS14337</name>
</gene>
<evidence type="ECO:0000313" key="1">
    <source>
        <dbReference type="EMBL" id="VDL77926.1"/>
    </source>
</evidence>
<proteinExistence type="predicted"/>
<evidence type="ECO:0000313" key="2">
    <source>
        <dbReference type="Proteomes" id="UP000271162"/>
    </source>
</evidence>
<sequence>MTSPSRLADDVMRLPENQGARGAFKEPILRLLSVGLMLLLDESFERIRRPTSGSVRPNAIEPASLSEHYAGLVLDTAPLAPGQFKY</sequence>